<proteinExistence type="predicted"/>
<protein>
    <submittedName>
        <fullName evidence="1">Uncharacterized protein</fullName>
    </submittedName>
</protein>
<reference evidence="1" key="1">
    <citation type="journal article" date="2021" name="Proc. Natl. Acad. Sci. U.S.A.">
        <title>A Catalog of Tens of Thousands of Viruses from Human Metagenomes Reveals Hidden Associations with Chronic Diseases.</title>
        <authorList>
            <person name="Tisza M.J."/>
            <person name="Buck C.B."/>
        </authorList>
    </citation>
    <scope>NUCLEOTIDE SEQUENCE</scope>
    <source>
        <strain evidence="1">Ct3r22</strain>
    </source>
</reference>
<organism evidence="1">
    <name type="scientific">Siphoviridae sp. ct3r22</name>
    <dbReference type="NCBI Taxonomy" id="2825325"/>
    <lineage>
        <taxon>Viruses</taxon>
        <taxon>Duplodnaviria</taxon>
        <taxon>Heunggongvirae</taxon>
        <taxon>Uroviricota</taxon>
        <taxon>Caudoviricetes</taxon>
    </lineage>
</organism>
<evidence type="ECO:0000313" key="1">
    <source>
        <dbReference type="EMBL" id="DAG00405.1"/>
    </source>
</evidence>
<dbReference type="EMBL" id="BK016180">
    <property type="protein sequence ID" value="DAG00405.1"/>
    <property type="molecule type" value="Genomic_DNA"/>
</dbReference>
<name>A0A8S5V115_9CAUD</name>
<accession>A0A8S5V115</accession>
<sequence length="38" mass="4604">MDELELIENFEIDVIDTNQSQKENPLEEETLILSDFWY</sequence>